<evidence type="ECO:0000313" key="2">
    <source>
        <dbReference type="Proteomes" id="UP000297647"/>
    </source>
</evidence>
<dbReference type="RefSeq" id="WP_135070494.1">
    <property type="nucleotide sequence ID" value="NZ_SPSB01000001.1"/>
</dbReference>
<organism evidence="1 2">
    <name type="scientific">Algoriphagus kandeliae</name>
    <dbReference type="NCBI Taxonomy" id="2562278"/>
    <lineage>
        <taxon>Bacteria</taxon>
        <taxon>Pseudomonadati</taxon>
        <taxon>Bacteroidota</taxon>
        <taxon>Cytophagia</taxon>
        <taxon>Cytophagales</taxon>
        <taxon>Cyclobacteriaceae</taxon>
        <taxon>Algoriphagus</taxon>
    </lineage>
</organism>
<name>A0A4Y9R118_9BACT</name>
<dbReference type="Proteomes" id="UP000297647">
    <property type="component" value="Unassembled WGS sequence"/>
</dbReference>
<gene>
    <name evidence="1" type="ORF">E4S40_02725</name>
</gene>
<accession>A0A4Y9R118</accession>
<dbReference type="AlphaFoldDB" id="A0A4Y9R118"/>
<reference evidence="1 2" key="1">
    <citation type="submission" date="2019-03" db="EMBL/GenBank/DDBJ databases">
        <title>Algoriphagus sp. nov, a new strain isolated from root system soil of mangrove plant Kandelia.</title>
        <authorList>
            <person name="Yin Q."/>
            <person name="Wang K."/>
            <person name="Song Z."/>
        </authorList>
    </citation>
    <scope>NUCLEOTIDE SEQUENCE [LARGE SCALE GENOMIC DNA]</scope>
    <source>
        <strain evidence="1 2">XY-J91</strain>
    </source>
</reference>
<protein>
    <recommendedName>
        <fullName evidence="3">CHRD domain-containing protein</fullName>
    </recommendedName>
</protein>
<evidence type="ECO:0008006" key="3">
    <source>
        <dbReference type="Google" id="ProtNLM"/>
    </source>
</evidence>
<dbReference type="OrthoDB" id="1451403at2"/>
<proteinExistence type="predicted"/>
<evidence type="ECO:0000313" key="1">
    <source>
        <dbReference type="EMBL" id="TFV97582.1"/>
    </source>
</evidence>
<keyword evidence="2" id="KW-1185">Reference proteome</keyword>
<comment type="caution">
    <text evidence="1">The sequence shown here is derived from an EMBL/GenBank/DDBJ whole genome shotgun (WGS) entry which is preliminary data.</text>
</comment>
<sequence length="169" mass="18401">MKKLLIAFIVLGSAWACTDSEPDQYTGKIYEYQLYKSSDFDFNGNLTVKELVGGNLELTIDLEGVNSDSDVSFPAHLHFGNYQLQDAPIAFVLNPVSAKDLKSVTVLGQLSDGSKLSFEDFKLFDGHVKVHLANDGPDYNIILVAGDIGLGAEQSVFDPSKMAVCGKDF</sequence>
<dbReference type="EMBL" id="SPSB01000001">
    <property type="protein sequence ID" value="TFV97582.1"/>
    <property type="molecule type" value="Genomic_DNA"/>
</dbReference>